<proteinExistence type="predicted"/>
<dbReference type="AlphaFoldDB" id="A0AAV4UBE7"/>
<evidence type="ECO:0000313" key="2">
    <source>
        <dbReference type="Proteomes" id="UP001054837"/>
    </source>
</evidence>
<accession>A0AAV4UBE7</accession>
<dbReference type="EMBL" id="BPLQ01011044">
    <property type="protein sequence ID" value="GIY55104.1"/>
    <property type="molecule type" value="Genomic_DNA"/>
</dbReference>
<reference evidence="1 2" key="1">
    <citation type="submission" date="2021-06" db="EMBL/GenBank/DDBJ databases">
        <title>Caerostris darwini draft genome.</title>
        <authorList>
            <person name="Kono N."/>
            <person name="Arakawa K."/>
        </authorList>
    </citation>
    <scope>NUCLEOTIDE SEQUENCE [LARGE SCALE GENOMIC DNA]</scope>
</reference>
<comment type="caution">
    <text evidence="1">The sequence shown here is derived from an EMBL/GenBank/DDBJ whole genome shotgun (WGS) entry which is preliminary data.</text>
</comment>
<name>A0AAV4UBE7_9ARAC</name>
<evidence type="ECO:0000313" key="1">
    <source>
        <dbReference type="EMBL" id="GIY55104.1"/>
    </source>
</evidence>
<keyword evidence="2" id="KW-1185">Reference proteome</keyword>
<gene>
    <name evidence="1" type="ORF">CDAR_177101</name>
</gene>
<dbReference type="Proteomes" id="UP001054837">
    <property type="component" value="Unassembled WGS sequence"/>
</dbReference>
<protein>
    <submittedName>
        <fullName evidence="1">Uncharacterized protein</fullName>
    </submittedName>
</protein>
<organism evidence="1 2">
    <name type="scientific">Caerostris darwini</name>
    <dbReference type="NCBI Taxonomy" id="1538125"/>
    <lineage>
        <taxon>Eukaryota</taxon>
        <taxon>Metazoa</taxon>
        <taxon>Ecdysozoa</taxon>
        <taxon>Arthropoda</taxon>
        <taxon>Chelicerata</taxon>
        <taxon>Arachnida</taxon>
        <taxon>Araneae</taxon>
        <taxon>Araneomorphae</taxon>
        <taxon>Entelegynae</taxon>
        <taxon>Araneoidea</taxon>
        <taxon>Araneidae</taxon>
        <taxon>Caerostris</taxon>
    </lineage>
</organism>
<sequence length="146" mass="16693">MSLEPFIDNSLGIFILFLGKWKFLYLCSLHPFVCEIVPLPAKRCQRDMVRVLGFVVTDDFLKLLCHQKDWNRTLENIEHTVTGGKTLEQKVLFDTTPDVLRTIRREQRVASLFSSSANGSSCICVPCTLLCAKLFPFPLKGVKEIW</sequence>